<proteinExistence type="predicted"/>
<dbReference type="SUPFAM" id="SSF48208">
    <property type="entry name" value="Six-hairpin glycosidases"/>
    <property type="match status" value="1"/>
</dbReference>
<dbReference type="AlphaFoldDB" id="A0A2M7SEE3"/>
<organism evidence="1 2">
    <name type="scientific">Candidatus Desantisbacteria bacterium CG_4_10_14_0_8_um_filter_48_22</name>
    <dbReference type="NCBI Taxonomy" id="1974543"/>
    <lineage>
        <taxon>Bacteria</taxon>
        <taxon>Candidatus Desantisiibacteriota</taxon>
    </lineage>
</organism>
<protein>
    <recommendedName>
        <fullName evidence="3">CBM-cenC domain-containing protein</fullName>
    </recommendedName>
</protein>
<reference evidence="2" key="1">
    <citation type="submission" date="2017-09" db="EMBL/GenBank/DDBJ databases">
        <title>Depth-based differentiation of microbial function through sediment-hosted aquifers and enrichment of novel symbionts in the deep terrestrial subsurface.</title>
        <authorList>
            <person name="Probst A.J."/>
            <person name="Ladd B."/>
            <person name="Jarett J.K."/>
            <person name="Geller-Mcgrath D.E."/>
            <person name="Sieber C.M.K."/>
            <person name="Emerson J.B."/>
            <person name="Anantharaman K."/>
            <person name="Thomas B.C."/>
            <person name="Malmstrom R."/>
            <person name="Stieglmeier M."/>
            <person name="Klingl A."/>
            <person name="Woyke T."/>
            <person name="Ryan C.M."/>
            <person name="Banfield J.F."/>
        </authorList>
    </citation>
    <scope>NUCLEOTIDE SEQUENCE [LARGE SCALE GENOMIC DNA]</scope>
</reference>
<evidence type="ECO:0000313" key="1">
    <source>
        <dbReference type="EMBL" id="PIZ17841.1"/>
    </source>
</evidence>
<sequence length="996" mass="108856">MQKILCIGMALVMICGLGGYGMAGDNVFDDGDMERVRTIPGENPDLPAVPAENAPPGWSASPSDAVSVVSDAHSGKFAIKLSSQGKSTILNYFLPTMISDGVISFFYKINSEVKKGNLIFYAISWKNTEVDPRASVTIPLSDADGKWHKASFKFNFKNQHQAIVLAPRMSGEGADNVTADWIIDDIEVRELDPALAVNRVFADKVIALAGDDVGITAEITNSGGGTLEKVKVTLSGADAGVAGAKPFEYEEIRATVVKKSEWTVKAAKPGILKITVQVSAPGYKTVKAKINVPVIEKYPDIAKIYEIPAGAIVTQDYACFSNAKLRLYFPKTKDGFGPGFLYLKRDGWGLAGVTGLPHYAIVETKEGGMEYVSGLSQKATVNGEALALEAALKDDGGTLWKFEYRITPADKDKVLLVSAVSPDRDAGFFHFRGPWLSLGTGGFGSQRKMALFSGVEYLTPEEQSSNYLFHSPPDDLRFAPPAYMPTVPLIAVETPLGLVSILWSQVQAWADGESYPRSYFGSPNRFEKQDNTTMGLFAMSNADKRKPNILVSTAPFKVKKGNRLRLEAALFASAAGNILDAQDEWIALFGIPPMPAGRSFDEELKWMGEKTGIVWPSLRAEIGSATGSARKSMKSQNPDGSWGYVPNANAIKYYKDPNVLKMQEEKRKLVGNPDAFTFDWYGKPGDKACGISAWELLNVLKGALYTGDTEFLESGIRGLEYVRKNFVRPEGAQVWEIPLHAPDILPSGMLPECFILAYRATGDKTYLDDAVFWARTGINFVYLWTAPDRKAMAYATIPIIGSTLFNGSWTGVPVLWCGMWYARGILYLSKYDNSRPWRQIGEGITRCSMQQQVYYGDPKKGRWFCYPDVWNILDDNYGGADINPSDITKNIRIMNDNPEIASALLQFNGRKVLVCTEARIKSFGAIADGVRIDLGDGPANAHVSVSKTVAVRAVRINGVEAPQVENYTDTGFRKLSGNGVTFINAGPNAAVEIVIQ</sequence>
<accession>A0A2M7SEE3</accession>
<gene>
    <name evidence="1" type="ORF">COY52_02620</name>
</gene>
<dbReference type="GO" id="GO:0005975">
    <property type="term" value="P:carbohydrate metabolic process"/>
    <property type="evidence" value="ECO:0007669"/>
    <property type="project" value="InterPro"/>
</dbReference>
<dbReference type="Gene3D" id="2.60.120.260">
    <property type="entry name" value="Galactose-binding domain-like"/>
    <property type="match status" value="1"/>
</dbReference>
<dbReference type="InterPro" id="IPR008928">
    <property type="entry name" value="6-hairpin_glycosidase_sf"/>
</dbReference>
<dbReference type="EMBL" id="PFMR01000081">
    <property type="protein sequence ID" value="PIZ17841.1"/>
    <property type="molecule type" value="Genomic_DNA"/>
</dbReference>
<dbReference type="Proteomes" id="UP000229307">
    <property type="component" value="Unassembled WGS sequence"/>
</dbReference>
<evidence type="ECO:0008006" key="3">
    <source>
        <dbReference type="Google" id="ProtNLM"/>
    </source>
</evidence>
<name>A0A2M7SEE3_9BACT</name>
<evidence type="ECO:0000313" key="2">
    <source>
        <dbReference type="Proteomes" id="UP000229307"/>
    </source>
</evidence>
<comment type="caution">
    <text evidence="1">The sequence shown here is derived from an EMBL/GenBank/DDBJ whole genome shotgun (WGS) entry which is preliminary data.</text>
</comment>